<reference evidence="1" key="1">
    <citation type="submission" date="2020-08" db="EMBL/GenBank/DDBJ databases">
        <title>Multicomponent nature underlies the extraordinary mechanical properties of spider dragline silk.</title>
        <authorList>
            <person name="Kono N."/>
            <person name="Nakamura H."/>
            <person name="Mori M."/>
            <person name="Yoshida Y."/>
            <person name="Ohtoshi R."/>
            <person name="Malay A.D."/>
            <person name="Moran D.A.P."/>
            <person name="Tomita M."/>
            <person name="Numata K."/>
            <person name="Arakawa K."/>
        </authorList>
    </citation>
    <scope>NUCLEOTIDE SEQUENCE</scope>
</reference>
<dbReference type="EMBL" id="BMAU01021371">
    <property type="protein sequence ID" value="GFY25143.1"/>
    <property type="molecule type" value="Genomic_DNA"/>
</dbReference>
<dbReference type="InterPro" id="IPR052709">
    <property type="entry name" value="Transposase-MT_Hybrid"/>
</dbReference>
<dbReference type="Proteomes" id="UP000887159">
    <property type="component" value="Unassembled WGS sequence"/>
</dbReference>
<dbReference type="AlphaFoldDB" id="A0A8X7BAV8"/>
<keyword evidence="2" id="KW-1185">Reference proteome</keyword>
<gene>
    <name evidence="1" type="primary">YK006</name>
    <name evidence="1" type="ORF">TNCV_2482641</name>
</gene>
<dbReference type="PANTHER" id="PTHR46060">
    <property type="entry name" value="MARINER MOS1 TRANSPOSASE-LIKE PROTEIN"/>
    <property type="match status" value="1"/>
</dbReference>
<dbReference type="PANTHER" id="PTHR46060:SF1">
    <property type="entry name" value="MARINER MOS1 TRANSPOSASE-LIKE PROTEIN"/>
    <property type="match status" value="1"/>
</dbReference>
<evidence type="ECO:0000313" key="2">
    <source>
        <dbReference type="Proteomes" id="UP000887159"/>
    </source>
</evidence>
<protein>
    <submittedName>
        <fullName evidence="1">HTH_48 domain-containing protein</fullName>
    </submittedName>
</protein>
<proteinExistence type="predicted"/>
<organism evidence="1 2">
    <name type="scientific">Trichonephila clavipes</name>
    <name type="common">Golden silk orbweaver</name>
    <name type="synonym">Nephila clavipes</name>
    <dbReference type="NCBI Taxonomy" id="2585209"/>
    <lineage>
        <taxon>Eukaryota</taxon>
        <taxon>Metazoa</taxon>
        <taxon>Ecdysozoa</taxon>
        <taxon>Arthropoda</taxon>
        <taxon>Chelicerata</taxon>
        <taxon>Arachnida</taxon>
        <taxon>Araneae</taxon>
        <taxon>Araneomorphae</taxon>
        <taxon>Entelegynae</taxon>
        <taxon>Araneoidea</taxon>
        <taxon>Nephilidae</taxon>
        <taxon>Trichonephila</taxon>
    </lineage>
</organism>
<sequence length="99" mass="11298">MLTQEAVSISPTDRRKRNFSQLTDFEKALIIVLRLEGDELDSVYGDSAPSFTTVKFWLTEFKRGRKSLGDDERSGRPNTATTVENIAQVHQMVLDDHRI</sequence>
<accession>A0A8X7BAV8</accession>
<evidence type="ECO:0000313" key="1">
    <source>
        <dbReference type="EMBL" id="GFY25143.1"/>
    </source>
</evidence>
<comment type="caution">
    <text evidence="1">The sequence shown here is derived from an EMBL/GenBank/DDBJ whole genome shotgun (WGS) entry which is preliminary data.</text>
</comment>
<name>A0A8X7BAV8_TRICX</name>